<dbReference type="KEGG" id="pspi:PS2015_1193"/>
<organism evidence="2 3">
    <name type="scientific">Pseudohongiella spirulinae</name>
    <dbReference type="NCBI Taxonomy" id="1249552"/>
    <lineage>
        <taxon>Bacteria</taxon>
        <taxon>Pseudomonadati</taxon>
        <taxon>Pseudomonadota</taxon>
        <taxon>Gammaproteobacteria</taxon>
        <taxon>Pseudomonadales</taxon>
        <taxon>Pseudohongiellaceae</taxon>
        <taxon>Pseudohongiella</taxon>
    </lineage>
</organism>
<gene>
    <name evidence="2" type="ORF">PS2015_1193</name>
</gene>
<evidence type="ECO:0000256" key="1">
    <source>
        <dbReference type="SAM" id="MobiDB-lite"/>
    </source>
</evidence>
<dbReference type="EMBL" id="CP013189">
    <property type="protein sequence ID" value="ALO45852.1"/>
    <property type="molecule type" value="Genomic_DNA"/>
</dbReference>
<proteinExistence type="predicted"/>
<dbReference type="AlphaFoldDB" id="A0A0S2KC01"/>
<evidence type="ECO:0000313" key="2">
    <source>
        <dbReference type="EMBL" id="ALO45852.1"/>
    </source>
</evidence>
<feature type="region of interest" description="Disordered" evidence="1">
    <location>
        <begin position="53"/>
        <end position="80"/>
    </location>
</feature>
<sequence precursor="true">MSPDSETEQTQATLDGKRLSIKEINLGVAPPRGPVRRFFYGLSQFLAGMYTGESCAGTPHSERQNKSTQLSETSESRGKL</sequence>
<protein>
    <submittedName>
        <fullName evidence="2">Uncharacterized protein</fullName>
    </submittedName>
</protein>
<name>A0A0S2KC01_9GAMM</name>
<dbReference type="STRING" id="1249552.PS2015_1193"/>
<evidence type="ECO:0000313" key="3">
    <source>
        <dbReference type="Proteomes" id="UP000065641"/>
    </source>
</evidence>
<dbReference type="Proteomes" id="UP000065641">
    <property type="component" value="Chromosome"/>
</dbReference>
<keyword evidence="3" id="KW-1185">Reference proteome</keyword>
<reference evidence="2 3" key="1">
    <citation type="submission" date="2015-11" db="EMBL/GenBank/DDBJ databases">
        <authorList>
            <person name="Zhang Y."/>
            <person name="Guo Z."/>
        </authorList>
    </citation>
    <scope>NUCLEOTIDE SEQUENCE [LARGE SCALE GENOMIC DNA]</scope>
    <source>
        <strain evidence="2 3">KCTC 32221</strain>
    </source>
</reference>
<accession>A0A0S2KC01</accession>